<dbReference type="OrthoDB" id="427660at2759"/>
<accession>A0A1Q9DJC3</accession>
<evidence type="ECO:0000313" key="1">
    <source>
        <dbReference type="EMBL" id="OLP95263.1"/>
    </source>
</evidence>
<sequence>MSSQAASHAASVAPLAGGPSSAISPRCFAACREVLMLEIFKRMTRSIIHHAVHSFRQVLAECTARATTNAFCVAAEELHGQLKHGSCEPHPGNHLQQSFSIARAEPSYAVEVEMISIVLQRIRDVKIGWSTEADVTTALQEPKPLVVVRSLSLRSFLDEYDLLSGDHKGSLGKIDLDKRGPHLEFFVWGLKASAAVVMTGSVTCWPMDTSAKHDDESNQQAVAANSAEASSCAEASKLRGYDMFGEEVASCLVIRHGRLTGPGSGEEAAQAISALAPRQVMVELCQRRYGQVMTSLQMGSWIYWATSMEDFFNMNWKQRDSLSPALPYDAEEIRRELERCCPVAHDVLIDERSFYLAQQVAVSSVPDTDVAVVCSAPMSTYLVSALRQVPDMQKSKDPQAGATRLLKLAKRGVPVWPLYAFAYGVVPAGLTAFAAVCFWDAFLYPALFQEMSSQPQDPHRIASVGHDGHLHLRRTWFRVVLSHGKPVVWPMEQVDGHKFPRSTKLKAGAVDEDAPRTAELEDALRLNLEQLQKWLAEQEQREIQQIAEVEHLFQELVDPGGR</sequence>
<name>A0A1Q9DJC3_SYMMI</name>
<dbReference type="AlphaFoldDB" id="A0A1Q9DJC3"/>
<reference evidence="1 2" key="1">
    <citation type="submission" date="2016-02" db="EMBL/GenBank/DDBJ databases">
        <title>Genome analysis of coral dinoflagellate symbionts highlights evolutionary adaptations to a symbiotic lifestyle.</title>
        <authorList>
            <person name="Aranda M."/>
            <person name="Li Y."/>
            <person name="Liew Y.J."/>
            <person name="Baumgarten S."/>
            <person name="Simakov O."/>
            <person name="Wilson M."/>
            <person name="Piel J."/>
            <person name="Ashoor H."/>
            <person name="Bougouffa S."/>
            <person name="Bajic V.B."/>
            <person name="Ryu T."/>
            <person name="Ravasi T."/>
            <person name="Bayer T."/>
            <person name="Micklem G."/>
            <person name="Kim H."/>
            <person name="Bhak J."/>
            <person name="Lajeunesse T.C."/>
            <person name="Voolstra C.R."/>
        </authorList>
    </citation>
    <scope>NUCLEOTIDE SEQUENCE [LARGE SCALE GENOMIC DNA]</scope>
    <source>
        <strain evidence="1 2">CCMP2467</strain>
    </source>
</reference>
<dbReference type="EMBL" id="LSRX01000510">
    <property type="protein sequence ID" value="OLP95263.1"/>
    <property type="molecule type" value="Genomic_DNA"/>
</dbReference>
<evidence type="ECO:0000313" key="2">
    <source>
        <dbReference type="Proteomes" id="UP000186817"/>
    </source>
</evidence>
<gene>
    <name evidence="1" type="ORF">AK812_SmicGene22627</name>
</gene>
<organism evidence="1 2">
    <name type="scientific">Symbiodinium microadriaticum</name>
    <name type="common">Dinoflagellate</name>
    <name type="synonym">Zooxanthella microadriatica</name>
    <dbReference type="NCBI Taxonomy" id="2951"/>
    <lineage>
        <taxon>Eukaryota</taxon>
        <taxon>Sar</taxon>
        <taxon>Alveolata</taxon>
        <taxon>Dinophyceae</taxon>
        <taxon>Suessiales</taxon>
        <taxon>Symbiodiniaceae</taxon>
        <taxon>Symbiodinium</taxon>
    </lineage>
</organism>
<protein>
    <submittedName>
        <fullName evidence="1">Uncharacterized protein</fullName>
    </submittedName>
</protein>
<comment type="caution">
    <text evidence="1">The sequence shown here is derived from an EMBL/GenBank/DDBJ whole genome shotgun (WGS) entry which is preliminary data.</text>
</comment>
<dbReference type="Proteomes" id="UP000186817">
    <property type="component" value="Unassembled WGS sequence"/>
</dbReference>
<keyword evidence="2" id="KW-1185">Reference proteome</keyword>
<proteinExistence type="predicted"/>